<dbReference type="InterPro" id="IPR011009">
    <property type="entry name" value="Kinase-like_dom_sf"/>
</dbReference>
<dbReference type="Pfam" id="PF00069">
    <property type="entry name" value="Pkinase"/>
    <property type="match status" value="1"/>
</dbReference>
<dbReference type="InterPro" id="IPR003018">
    <property type="entry name" value="GAF"/>
</dbReference>
<evidence type="ECO:0000259" key="3">
    <source>
        <dbReference type="PROSITE" id="PS50801"/>
    </source>
</evidence>
<dbReference type="Proteomes" id="UP000440224">
    <property type="component" value="Unassembled WGS sequence"/>
</dbReference>
<dbReference type="PROSITE" id="PS50011">
    <property type="entry name" value="PROTEIN_KINASE_DOM"/>
    <property type="match status" value="1"/>
</dbReference>
<protein>
    <submittedName>
        <fullName evidence="4">AAA family ATPase</fullName>
    </submittedName>
</protein>
<feature type="coiled-coil region" evidence="1">
    <location>
        <begin position="1466"/>
        <end position="1528"/>
    </location>
</feature>
<dbReference type="SUPFAM" id="SSF55781">
    <property type="entry name" value="GAF domain-like"/>
    <property type="match status" value="1"/>
</dbReference>
<dbReference type="SUPFAM" id="SSF48452">
    <property type="entry name" value="TPR-like"/>
    <property type="match status" value="1"/>
</dbReference>
<dbReference type="SUPFAM" id="SSF52091">
    <property type="entry name" value="SpoIIaa-like"/>
    <property type="match status" value="1"/>
</dbReference>
<dbReference type="Gene3D" id="1.10.510.10">
    <property type="entry name" value="Transferase(Phosphotransferase) domain 1"/>
    <property type="match status" value="1"/>
</dbReference>
<sequence>MVYRIVGPPIHEGSNTVIYRGERDDGQNQVVIKLPRGDVAPRDIDRLRHEYAILKAIDAPGVVKALALEPSERGVALVLEALPGETLAALLRARRLDVPAALTIARSIAGILGGVHRLGIVHGDVKPQNILYRPETGSVHLIDFGLARRMSAKPERVAPDAIEGTLAYIAPEQTGRMNRPVDHRADLYSFGVTLYQMLTAALPFSTTDAVELVFSHIARVPAAPREVDGRIPDLVSALVMKLLAKAPEDRYQTARGVELDLDACLRQIEATGTTSELTLGRHDAAGVLRLPDRLYGRAGEGRTLRDAFERLRRGAAELVLVAGPSGVGKSALVHELRRGLARDEARFIAGKFDLLSRSVPYGPLIHAFRELLQQLLGESAAELEDHRARLSHALGGNGQVIVELVPEARRLLGEQHPLPAVGPTESQNRMNLALKSFVQVFASATRPLVLFLDDLQWADAGSLKLLEVLLVGRDCPGLVILGAYRDNEVDAAHPLTATLAALRKEGVVVSEIGLVPLGAAELGDWLADALVVDAARVAPLARAIHAKTQGNPFFVGQFLHALHEGQLLRFDAEASAWCWDIAAIEAREVTDNVVDLIVKNITILAPETRRVLLLASCIGHEFTLQTLATIDASTLDQVEGALLPAAREGLVAPGERGGVYRFLHDRVQQAAYALIEDADRAATHLRIGRLLLAGTEARDEALFEIVEHLNRGEALMTDPAERIELAERNLLSGRKAKASNAYDAAAHHFRVGTTLLPESAWADLYPLTFALHQELAECDYLCGRFEQAEALFERLAERARSRVDLANVFAMELRLYQVAGRYAEAVDLGFRALRRFGVESPETDEAVQAATRREMEGIQALLGDRPIESLVEAPVMADPEHNALMGILNELLSCSYIGRPAVFPLSAMRAVSYSLRHGNSPESCFSYSCYAILLVAFGQIPTAVAISELALAVNERFGDAATRGRLLHVHGNHIQFWRKHYRACFPVIERAFEACLAVGDFVHAGFISHAITWLSVERGESPADVLRTCERFAAFARQSRNEPILLGIRTVQQFVKSLERHAHPERPLDDEQFRGEDCLAALGRAGFGPGVAFYHIMVLVLHYMAGRHDEALASAERAREILGCVMTLPIEVTFHLHEALALLARGPAADPEAARREQQRIDESLDKLARWAEHGPENYEHKHCLLRAEAARVAGRHLEADDLYDRAIVSAREGGFTQYEALANELAGKALLARGRRHLAPVYLRAAHAAYVRWGAAQKAERLAEAYPQIVPAGPLQSPATLQSSTAASGSGARGMSGVVDTATVLRLGQALAGETELPKVIEQLMRIVLHNAGASRGCLLLDRGGVLRIEATIAVSPDVVTIRDGGPMEESADWPVSVLRYAARTREVVVVGDAAADPRFTKERSSPGRGLLSILCVPLVHRRRLVGLLHLENGLARDAFGAERIEFLELLCGQAATALENALLFGRLQETSDALRRSNERLEADVAKRTQDLREVNTRLTEELEERARAEHERAALQEEIIRVQTDLLAELSTPLIPITDDILVMPLVGAMDARRAERVMDTVLVGASTSGAKVVIMDITGMKTVDDEAASALIRAASALRLLGMQAWLTGVRKEVAQTLIELGIDLGDILTFGSLKRGVAHAARLARENPRGRGAR</sequence>
<dbReference type="Gene3D" id="3.40.50.300">
    <property type="entry name" value="P-loop containing nucleotide triphosphate hydrolases"/>
    <property type="match status" value="1"/>
</dbReference>
<dbReference type="GO" id="GO:0004672">
    <property type="term" value="F:protein kinase activity"/>
    <property type="evidence" value="ECO:0007669"/>
    <property type="project" value="InterPro"/>
</dbReference>
<dbReference type="GO" id="GO:0005524">
    <property type="term" value="F:ATP binding"/>
    <property type="evidence" value="ECO:0007669"/>
    <property type="project" value="InterPro"/>
</dbReference>
<dbReference type="InterPro" id="IPR008271">
    <property type="entry name" value="Ser/Thr_kinase_AS"/>
</dbReference>
<name>A0A6N7Q5M8_9BACT</name>
<keyword evidence="5" id="KW-1185">Reference proteome</keyword>
<evidence type="ECO:0000313" key="5">
    <source>
        <dbReference type="Proteomes" id="UP000440224"/>
    </source>
</evidence>
<evidence type="ECO:0000313" key="4">
    <source>
        <dbReference type="EMBL" id="MRG96151.1"/>
    </source>
</evidence>
<gene>
    <name evidence="4" type="ORF">GF068_30145</name>
</gene>
<dbReference type="Pfam" id="PF13191">
    <property type="entry name" value="AAA_16"/>
    <property type="match status" value="1"/>
</dbReference>
<dbReference type="EMBL" id="WJIE01000010">
    <property type="protein sequence ID" value="MRG96151.1"/>
    <property type="molecule type" value="Genomic_DNA"/>
</dbReference>
<dbReference type="RefSeq" id="WP_153822951.1">
    <property type="nucleotide sequence ID" value="NZ_WJIE01000010.1"/>
</dbReference>
<dbReference type="CDD" id="cd07041">
    <property type="entry name" value="STAS_RsbR_RsbS_like"/>
    <property type="match status" value="1"/>
</dbReference>
<dbReference type="Gene3D" id="3.30.750.24">
    <property type="entry name" value="STAS domain"/>
    <property type="match status" value="1"/>
</dbReference>
<dbReference type="InterPro" id="IPR029016">
    <property type="entry name" value="GAF-like_dom_sf"/>
</dbReference>
<evidence type="ECO:0000256" key="1">
    <source>
        <dbReference type="SAM" id="Coils"/>
    </source>
</evidence>
<feature type="domain" description="Protein kinase" evidence="2">
    <location>
        <begin position="4"/>
        <end position="265"/>
    </location>
</feature>
<feature type="domain" description="STAS" evidence="3">
    <location>
        <begin position="1534"/>
        <end position="1645"/>
    </location>
</feature>
<accession>A0A6N7Q5M8</accession>
<dbReference type="InterPro" id="IPR002645">
    <property type="entry name" value="STAS_dom"/>
</dbReference>
<organism evidence="4 5">
    <name type="scientific">Polyangium spumosum</name>
    <dbReference type="NCBI Taxonomy" id="889282"/>
    <lineage>
        <taxon>Bacteria</taxon>
        <taxon>Pseudomonadati</taxon>
        <taxon>Myxococcota</taxon>
        <taxon>Polyangia</taxon>
        <taxon>Polyangiales</taxon>
        <taxon>Polyangiaceae</taxon>
        <taxon>Polyangium</taxon>
    </lineage>
</organism>
<dbReference type="PROSITE" id="PS50801">
    <property type="entry name" value="STAS"/>
    <property type="match status" value="1"/>
</dbReference>
<dbReference type="PANTHER" id="PTHR43642">
    <property type="entry name" value="HYBRID SIGNAL TRANSDUCTION HISTIDINE KINASE G"/>
    <property type="match status" value="1"/>
</dbReference>
<dbReference type="Pfam" id="PF01590">
    <property type="entry name" value="GAF"/>
    <property type="match status" value="1"/>
</dbReference>
<dbReference type="InterPro" id="IPR036513">
    <property type="entry name" value="STAS_dom_sf"/>
</dbReference>
<dbReference type="SUPFAM" id="SSF52540">
    <property type="entry name" value="P-loop containing nucleoside triphosphate hydrolases"/>
    <property type="match status" value="1"/>
</dbReference>
<dbReference type="InterPro" id="IPR000719">
    <property type="entry name" value="Prot_kinase_dom"/>
</dbReference>
<dbReference type="PANTHER" id="PTHR43642:SF1">
    <property type="entry name" value="HYBRID SIGNAL TRANSDUCTION HISTIDINE KINASE G"/>
    <property type="match status" value="1"/>
</dbReference>
<dbReference type="InterPro" id="IPR041664">
    <property type="entry name" value="AAA_16"/>
</dbReference>
<dbReference type="SUPFAM" id="SSF56112">
    <property type="entry name" value="Protein kinase-like (PK-like)"/>
    <property type="match status" value="1"/>
</dbReference>
<evidence type="ECO:0000259" key="2">
    <source>
        <dbReference type="PROSITE" id="PS50011"/>
    </source>
</evidence>
<dbReference type="InterPro" id="IPR011990">
    <property type="entry name" value="TPR-like_helical_dom_sf"/>
</dbReference>
<dbReference type="SMART" id="SM00065">
    <property type="entry name" value="GAF"/>
    <property type="match status" value="1"/>
</dbReference>
<dbReference type="Pfam" id="PF01740">
    <property type="entry name" value="STAS"/>
    <property type="match status" value="1"/>
</dbReference>
<keyword evidence="1" id="KW-0175">Coiled coil</keyword>
<comment type="caution">
    <text evidence="4">The sequence shown here is derived from an EMBL/GenBank/DDBJ whole genome shotgun (WGS) entry which is preliminary data.</text>
</comment>
<dbReference type="InterPro" id="IPR053159">
    <property type="entry name" value="Hybrid_Histidine_Kinase"/>
</dbReference>
<proteinExistence type="predicted"/>
<reference evidence="4 5" key="1">
    <citation type="submission" date="2019-10" db="EMBL/GenBank/DDBJ databases">
        <title>A soil myxobacterium in the family Polyangiaceae.</title>
        <authorList>
            <person name="Li Y."/>
            <person name="Wang J."/>
        </authorList>
    </citation>
    <scope>NUCLEOTIDE SEQUENCE [LARGE SCALE GENOMIC DNA]</scope>
    <source>
        <strain evidence="4 5">DSM 14734</strain>
    </source>
</reference>
<dbReference type="OrthoDB" id="5521237at2"/>
<dbReference type="Gene3D" id="3.30.450.40">
    <property type="match status" value="1"/>
</dbReference>
<dbReference type="SMART" id="SM00220">
    <property type="entry name" value="S_TKc"/>
    <property type="match status" value="1"/>
</dbReference>
<dbReference type="PROSITE" id="PS00108">
    <property type="entry name" value="PROTEIN_KINASE_ST"/>
    <property type="match status" value="1"/>
</dbReference>
<dbReference type="CDD" id="cd14014">
    <property type="entry name" value="STKc_PknB_like"/>
    <property type="match status" value="1"/>
</dbReference>
<dbReference type="InterPro" id="IPR027417">
    <property type="entry name" value="P-loop_NTPase"/>
</dbReference>